<dbReference type="PANTHER" id="PTHR30487">
    <property type="entry name" value="TYPE 4 PREPILIN-LIKE PROTEINS LEADER PEPTIDE-PROCESSING ENZYME"/>
    <property type="match status" value="1"/>
</dbReference>
<evidence type="ECO:0000256" key="1">
    <source>
        <dbReference type="SAM" id="Phobius"/>
    </source>
</evidence>
<feature type="transmembrane region" description="Helical" evidence="1">
    <location>
        <begin position="125"/>
        <end position="147"/>
    </location>
</feature>
<comment type="caution">
    <text evidence="2">The sequence shown here is derived from an EMBL/GenBank/DDBJ whole genome shotgun (WGS) entry which is preliminary data.</text>
</comment>
<evidence type="ECO:0000313" key="2">
    <source>
        <dbReference type="EMBL" id="MFC7244755.1"/>
    </source>
</evidence>
<dbReference type="RefSeq" id="WP_376807745.1">
    <property type="nucleotide sequence ID" value="NZ_JBHTAC010000019.1"/>
</dbReference>
<keyword evidence="1" id="KW-1133">Transmembrane helix</keyword>
<proteinExistence type="predicted"/>
<sequence length="252" mass="24774">MPLDSSVTMLSLAAGAFFGAVTPRVAYRLSVSWGEPALPGCAGCGQAFATGPAGWWRFAARCASCGVRQGPSPWWTVPVGALAAGATGASLAGHGWALAAGLLLSVAGVLLAAIDLAVQRLPDPIVWRLAVAVAVLLALAAATGGGWSAYGRALAGGAALLGAFGLLALLTGGQIGLGDAKVAGVSGLLLGWLGWGAVLFGGLLALLLNGAVAVVLLALRRVTWRGSLPMGPALLGGVLLALVAAGELAQVS</sequence>
<keyword evidence="1" id="KW-0812">Transmembrane</keyword>
<dbReference type="PANTHER" id="PTHR30487:SF0">
    <property type="entry name" value="PREPILIN LEADER PEPTIDASE_N-METHYLTRANSFERASE-RELATED"/>
    <property type="match status" value="1"/>
</dbReference>
<name>A0ABW2GXK9_9ACTN</name>
<accession>A0ABW2GXK9</accession>
<dbReference type="EMBL" id="JBHTAC010000019">
    <property type="protein sequence ID" value="MFC7244755.1"/>
    <property type="molecule type" value="Genomic_DNA"/>
</dbReference>
<protein>
    <submittedName>
        <fullName evidence="2">Prepilin peptidase</fullName>
    </submittedName>
</protein>
<reference evidence="3" key="1">
    <citation type="journal article" date="2019" name="Int. J. Syst. Evol. Microbiol.">
        <title>The Global Catalogue of Microorganisms (GCM) 10K type strain sequencing project: providing services to taxonomists for standard genome sequencing and annotation.</title>
        <authorList>
            <consortium name="The Broad Institute Genomics Platform"/>
            <consortium name="The Broad Institute Genome Sequencing Center for Infectious Disease"/>
            <person name="Wu L."/>
            <person name="Ma J."/>
        </authorList>
    </citation>
    <scope>NUCLEOTIDE SEQUENCE [LARGE SCALE GENOMIC DNA]</scope>
    <source>
        <strain evidence="3">CGMCC 1.9106</strain>
    </source>
</reference>
<gene>
    <name evidence="2" type="ORF">ACFQO7_19950</name>
</gene>
<feature type="transmembrane region" description="Helical" evidence="1">
    <location>
        <begin position="153"/>
        <end position="177"/>
    </location>
</feature>
<dbReference type="InterPro" id="IPR050882">
    <property type="entry name" value="Prepilin_peptidase/N-MTase"/>
</dbReference>
<feature type="transmembrane region" description="Helical" evidence="1">
    <location>
        <begin position="230"/>
        <end position="249"/>
    </location>
</feature>
<organism evidence="2 3">
    <name type="scientific">Catellatospora aurea</name>
    <dbReference type="NCBI Taxonomy" id="1337874"/>
    <lineage>
        <taxon>Bacteria</taxon>
        <taxon>Bacillati</taxon>
        <taxon>Actinomycetota</taxon>
        <taxon>Actinomycetes</taxon>
        <taxon>Micromonosporales</taxon>
        <taxon>Micromonosporaceae</taxon>
        <taxon>Catellatospora</taxon>
    </lineage>
</organism>
<feature type="transmembrane region" description="Helical" evidence="1">
    <location>
        <begin position="189"/>
        <end position="218"/>
    </location>
</feature>
<keyword evidence="1" id="KW-0472">Membrane</keyword>
<dbReference type="Proteomes" id="UP001596392">
    <property type="component" value="Unassembled WGS sequence"/>
</dbReference>
<feature type="transmembrane region" description="Helical" evidence="1">
    <location>
        <begin position="96"/>
        <end position="118"/>
    </location>
</feature>
<evidence type="ECO:0000313" key="3">
    <source>
        <dbReference type="Proteomes" id="UP001596392"/>
    </source>
</evidence>
<dbReference type="Gene3D" id="1.20.120.1220">
    <property type="match status" value="1"/>
</dbReference>
<keyword evidence="3" id="KW-1185">Reference proteome</keyword>